<dbReference type="RefSeq" id="WP_041088293.1">
    <property type="nucleotide sequence ID" value="NZ_JXRP01000017.1"/>
</dbReference>
<accession>A0A0C2V9I6</accession>
<name>A0A0C2V9I6_9BACL</name>
<dbReference type="PANTHER" id="PTHR34474:SF2">
    <property type="entry name" value="SIGNAL TRANSDUCTION PROTEIN TRAP"/>
    <property type="match status" value="1"/>
</dbReference>
<reference evidence="2 3" key="1">
    <citation type="submission" date="2015-01" db="EMBL/GenBank/DDBJ databases">
        <title>Genome sequencing of Jeotgalibacillus soli.</title>
        <authorList>
            <person name="Goh K.M."/>
            <person name="Chan K.-G."/>
            <person name="Yaakop A.S."/>
            <person name="Ee R."/>
            <person name="Gan H.M."/>
            <person name="Chan C.S."/>
        </authorList>
    </citation>
    <scope>NUCLEOTIDE SEQUENCE [LARGE SCALE GENOMIC DNA]</scope>
    <source>
        <strain evidence="2 3">P9</strain>
    </source>
</reference>
<dbReference type="PATRIC" id="fig|889306.3.peg.1980"/>
<dbReference type="InterPro" id="IPR050404">
    <property type="entry name" value="Heme-degrading_MO"/>
</dbReference>
<evidence type="ECO:0000259" key="1">
    <source>
        <dbReference type="PROSITE" id="PS51725"/>
    </source>
</evidence>
<feature type="domain" description="ABM" evidence="1">
    <location>
        <begin position="66"/>
        <end position="154"/>
    </location>
</feature>
<dbReference type="PROSITE" id="PS51725">
    <property type="entry name" value="ABM"/>
    <property type="match status" value="1"/>
</dbReference>
<dbReference type="OrthoDB" id="2352283at2"/>
<dbReference type="InterPro" id="IPR007138">
    <property type="entry name" value="ABM_dom"/>
</dbReference>
<dbReference type="Proteomes" id="UP000031938">
    <property type="component" value="Unassembled WGS sequence"/>
</dbReference>
<evidence type="ECO:0000313" key="3">
    <source>
        <dbReference type="Proteomes" id="UP000031938"/>
    </source>
</evidence>
<dbReference type="Gene3D" id="3.30.70.100">
    <property type="match status" value="1"/>
</dbReference>
<dbReference type="STRING" id="889306.KP78_19610"/>
<proteinExistence type="predicted"/>
<keyword evidence="3" id="KW-1185">Reference proteome</keyword>
<dbReference type="AlphaFoldDB" id="A0A0C2V9I6"/>
<dbReference type="EMBL" id="JXRP01000017">
    <property type="protein sequence ID" value="KIL45612.1"/>
    <property type="molecule type" value="Genomic_DNA"/>
</dbReference>
<gene>
    <name evidence="2" type="ORF">KP78_19610</name>
</gene>
<dbReference type="Pfam" id="PF03992">
    <property type="entry name" value="ABM"/>
    <property type="match status" value="1"/>
</dbReference>
<comment type="caution">
    <text evidence="2">The sequence shown here is derived from an EMBL/GenBank/DDBJ whole genome shotgun (WGS) entry which is preliminary data.</text>
</comment>
<protein>
    <recommendedName>
        <fullName evidence="1">ABM domain-containing protein</fullName>
    </recommendedName>
</protein>
<sequence>MNIYFTSGTADYLHKLVQQYPDEKLIQLAGEDTSLLIHETTGKSIFKEPRKYEAFNEAGQLTDTGFFVFNNIPVSDEGRPIFEDRFKNRAGLIEQEPGFIAIRVLRPLNSDTYVVLTQWDSEESFKKWQTSTAYNKAHTKRGTDQGIDHQKTIFPRSSFVTKYVAQPEE</sequence>
<evidence type="ECO:0000313" key="2">
    <source>
        <dbReference type="EMBL" id="KIL45612.1"/>
    </source>
</evidence>
<dbReference type="SUPFAM" id="SSF54909">
    <property type="entry name" value="Dimeric alpha+beta barrel"/>
    <property type="match status" value="1"/>
</dbReference>
<dbReference type="PANTHER" id="PTHR34474">
    <property type="entry name" value="SIGNAL TRANSDUCTION PROTEIN TRAP"/>
    <property type="match status" value="1"/>
</dbReference>
<dbReference type="InterPro" id="IPR011008">
    <property type="entry name" value="Dimeric_a/b-barrel"/>
</dbReference>
<organism evidence="2 3">
    <name type="scientific">Jeotgalibacillus soli</name>
    <dbReference type="NCBI Taxonomy" id="889306"/>
    <lineage>
        <taxon>Bacteria</taxon>
        <taxon>Bacillati</taxon>
        <taxon>Bacillota</taxon>
        <taxon>Bacilli</taxon>
        <taxon>Bacillales</taxon>
        <taxon>Caryophanaceae</taxon>
        <taxon>Jeotgalibacillus</taxon>
    </lineage>
</organism>